<evidence type="ECO:0000313" key="3">
    <source>
        <dbReference type="Proteomes" id="UP000229692"/>
    </source>
</evidence>
<feature type="compositionally biased region" description="Acidic residues" evidence="1">
    <location>
        <begin position="218"/>
        <end position="291"/>
    </location>
</feature>
<name>A0A2D1GCK6_9CAUD</name>
<proteinExistence type="predicted"/>
<feature type="compositionally biased region" description="Basic residues" evidence="1">
    <location>
        <begin position="298"/>
        <end position="307"/>
    </location>
</feature>
<organism evidence="2 3">
    <name type="scientific">Gordonia phage Kabluna</name>
    <dbReference type="NCBI Taxonomy" id="2041511"/>
    <lineage>
        <taxon>Viruses</taxon>
        <taxon>Duplodnaviria</taxon>
        <taxon>Heunggongvirae</taxon>
        <taxon>Uroviricota</taxon>
        <taxon>Caudoviricetes</taxon>
        <taxon>Zierdtviridae</taxon>
        <taxon>Emilbogenvirinae</taxon>
        <taxon>Kablunavirus</taxon>
        <taxon>Kablunavirus kabluna</taxon>
    </lineage>
</organism>
<evidence type="ECO:0000313" key="2">
    <source>
        <dbReference type="EMBL" id="ATN89588.1"/>
    </source>
</evidence>
<dbReference type="Proteomes" id="UP000229692">
    <property type="component" value="Segment"/>
</dbReference>
<keyword evidence="3" id="KW-1185">Reference proteome</keyword>
<accession>A0A2D1GCK6</accession>
<feature type="region of interest" description="Disordered" evidence="1">
    <location>
        <begin position="218"/>
        <end position="307"/>
    </location>
</feature>
<dbReference type="EMBL" id="MF919510">
    <property type="protein sequence ID" value="ATN89588.1"/>
    <property type="molecule type" value="Genomic_DNA"/>
</dbReference>
<gene>
    <name evidence="2" type="ORF">SEA_KABLUNA_67</name>
</gene>
<protein>
    <submittedName>
        <fullName evidence="2">Uncharacterized protein</fullName>
    </submittedName>
</protein>
<reference evidence="2 3" key="1">
    <citation type="submission" date="2017-09" db="EMBL/GenBank/DDBJ databases">
        <authorList>
            <person name="Pope W.H."/>
            <person name="Garlena R.A."/>
            <person name="Russell D.A."/>
            <person name="Jacobs-Sera D."/>
            <person name="Hatfull G.F."/>
        </authorList>
    </citation>
    <scope>NUCLEOTIDE SEQUENCE [LARGE SCALE GENOMIC DNA]</scope>
</reference>
<sequence length="307" mass="33799">MAVKLKLKIGAEAAKVEAATGFANYTGPTPPPGVYAAKIKQLQIKETKGSEDKPKKPMLVAIIEFEAPKSHDNSIYNGFAIFHRLVIPESMEEDYIDLKVGQINRLFDAISGDDKLRAVFWGGNAVLDDKGEKIIRMGKLVTSGKDFKGFPVVVSARGENYTAKKLNPKTKKVEKTVRRSLRVNDIYPGDHEVPDPITDDDDVIVEDDGDSVDDVLTETDDEVVSDDEGDAVVEDDPEAESEPDESGTDDDDDPTYEVPDEEDEGEYVSEDGDEDGYVAEEPDPEPEPEPEPEPKKPAAGRRRRSAF</sequence>
<evidence type="ECO:0000256" key="1">
    <source>
        <dbReference type="SAM" id="MobiDB-lite"/>
    </source>
</evidence>